<comment type="caution">
    <text evidence="1">The sequence shown here is derived from an EMBL/GenBank/DDBJ whole genome shotgun (WGS) entry which is preliminary data.</text>
</comment>
<reference evidence="1 2" key="1">
    <citation type="submission" date="2024-09" db="EMBL/GenBank/DDBJ databases">
        <authorList>
            <person name="Sun Q."/>
            <person name="Mori K."/>
        </authorList>
    </citation>
    <scope>NUCLEOTIDE SEQUENCE [LARGE SCALE GENOMIC DNA]</scope>
    <source>
        <strain evidence="1 2">CCM 8626</strain>
    </source>
</reference>
<sequence length="98" mass="11226">MDNSKEIYAKILQSLFETHGINQHMENRKKGIEIAGDEQQYNDAVSYLASRRLLITVETFPIDGSPKRFYPVLTKEGFEGIKRFGAQAVLDQLTHHKC</sequence>
<accession>A0ABV6EEG7</accession>
<keyword evidence="2" id="KW-1185">Reference proteome</keyword>
<dbReference type="EMBL" id="JBHLXG010000010">
    <property type="protein sequence ID" value="MFC0227403.1"/>
    <property type="molecule type" value="Genomic_DNA"/>
</dbReference>
<name>A0ABV6EEG7_9GAMM</name>
<dbReference type="RefSeq" id="WP_380675918.1">
    <property type="nucleotide sequence ID" value="NZ_CP173186.1"/>
</dbReference>
<organism evidence="1 2">
    <name type="scientific">Serratia aquatilis</name>
    <dbReference type="NCBI Taxonomy" id="1737515"/>
    <lineage>
        <taxon>Bacteria</taxon>
        <taxon>Pseudomonadati</taxon>
        <taxon>Pseudomonadota</taxon>
        <taxon>Gammaproteobacteria</taxon>
        <taxon>Enterobacterales</taxon>
        <taxon>Yersiniaceae</taxon>
        <taxon>Serratia</taxon>
    </lineage>
</organism>
<dbReference type="Proteomes" id="UP001589792">
    <property type="component" value="Unassembled WGS sequence"/>
</dbReference>
<evidence type="ECO:0008006" key="3">
    <source>
        <dbReference type="Google" id="ProtNLM"/>
    </source>
</evidence>
<gene>
    <name evidence="1" type="ORF">ACFFJ3_12945</name>
</gene>
<protein>
    <recommendedName>
        <fullName evidence="3">YjcQ protein</fullName>
    </recommendedName>
</protein>
<evidence type="ECO:0000313" key="2">
    <source>
        <dbReference type="Proteomes" id="UP001589792"/>
    </source>
</evidence>
<evidence type="ECO:0000313" key="1">
    <source>
        <dbReference type="EMBL" id="MFC0227403.1"/>
    </source>
</evidence>
<proteinExistence type="predicted"/>